<dbReference type="InterPro" id="IPR052061">
    <property type="entry name" value="PTE-AB_protein"/>
</dbReference>
<keyword evidence="5" id="KW-1185">Reference proteome</keyword>
<keyword evidence="2" id="KW-0812">Transmembrane</keyword>
<evidence type="ECO:0000256" key="1">
    <source>
        <dbReference type="SAM" id="MobiDB-lite"/>
    </source>
</evidence>
<dbReference type="OMA" id="FIEPKNA"/>
<dbReference type="Proteomes" id="UP000191691">
    <property type="component" value="Unassembled WGS sequence"/>
</dbReference>
<gene>
    <name evidence="4" type="ORF">PENNAL_c0003G03381</name>
</gene>
<feature type="domain" description="Thioesterase" evidence="3">
    <location>
        <begin position="173"/>
        <end position="243"/>
    </location>
</feature>
<comment type="caution">
    <text evidence="4">The sequence shown here is derived from an EMBL/GenBank/DDBJ whole genome shotgun (WGS) entry which is preliminary data.</text>
</comment>
<dbReference type="CDD" id="cd03443">
    <property type="entry name" value="PaaI_thioesterase"/>
    <property type="match status" value="1"/>
</dbReference>
<evidence type="ECO:0000256" key="2">
    <source>
        <dbReference type="SAM" id="Phobius"/>
    </source>
</evidence>
<sequence>MPRLSSRLLIDSFSAAPKRPYTRSYSTPTFSSTHAPPQPPRSRFRRFIGFTSIAVFAFTIGLTYQTQRTVSRIMATPTDEETLTAFIATDSATSDIDNAIRTHPVAEALRANPEFSESRPHLTIPEPLRERNLTAGTLAGPGRIVVPPYVFSERGGKTMISLMYLGGDVCGHQGIIHGGLLATLLDEGLARCCFPALPNKVGVTANLNLDYRAPAMANQYVALRAETVKVEGRKAWVEGRIETLPSDGTEPVVLVEAKALFIEPRQAAALSSLYKVA</sequence>
<keyword evidence="2" id="KW-1133">Transmembrane helix</keyword>
<dbReference type="SUPFAM" id="SSF54637">
    <property type="entry name" value="Thioesterase/thiol ester dehydrase-isomerase"/>
    <property type="match status" value="1"/>
</dbReference>
<dbReference type="EMBL" id="MOOB01000003">
    <property type="protein sequence ID" value="OQE94957.1"/>
    <property type="molecule type" value="Genomic_DNA"/>
</dbReference>
<feature type="transmembrane region" description="Helical" evidence="2">
    <location>
        <begin position="47"/>
        <end position="64"/>
    </location>
</feature>
<feature type="region of interest" description="Disordered" evidence="1">
    <location>
        <begin position="19"/>
        <end position="42"/>
    </location>
</feature>
<dbReference type="InterPro" id="IPR006683">
    <property type="entry name" value="Thioestr_dom"/>
</dbReference>
<organism evidence="4 5">
    <name type="scientific">Penicillium nalgiovense</name>
    <dbReference type="NCBI Taxonomy" id="60175"/>
    <lineage>
        <taxon>Eukaryota</taxon>
        <taxon>Fungi</taxon>
        <taxon>Dikarya</taxon>
        <taxon>Ascomycota</taxon>
        <taxon>Pezizomycotina</taxon>
        <taxon>Eurotiomycetes</taxon>
        <taxon>Eurotiomycetidae</taxon>
        <taxon>Eurotiales</taxon>
        <taxon>Aspergillaceae</taxon>
        <taxon>Penicillium</taxon>
    </lineage>
</organism>
<dbReference type="Pfam" id="PF03061">
    <property type="entry name" value="4HBT"/>
    <property type="match status" value="1"/>
</dbReference>
<dbReference type="AlphaFoldDB" id="A0A1V6Z5M4"/>
<proteinExistence type="predicted"/>
<accession>A0A1V6Z5M4</accession>
<reference evidence="5" key="1">
    <citation type="journal article" date="2017" name="Nat. Microbiol.">
        <title>Global analysis of biosynthetic gene clusters reveals vast potential of secondary metabolite production in Penicillium species.</title>
        <authorList>
            <person name="Nielsen J.C."/>
            <person name="Grijseels S."/>
            <person name="Prigent S."/>
            <person name="Ji B."/>
            <person name="Dainat J."/>
            <person name="Nielsen K.F."/>
            <person name="Frisvad J.C."/>
            <person name="Workman M."/>
            <person name="Nielsen J."/>
        </authorList>
    </citation>
    <scope>NUCLEOTIDE SEQUENCE [LARGE SCALE GENOMIC DNA]</scope>
    <source>
        <strain evidence="5">IBT 13039</strain>
    </source>
</reference>
<dbReference type="PANTHER" id="PTHR47260">
    <property type="entry name" value="UPF0644 PROTEIN PB2B4.06"/>
    <property type="match status" value="1"/>
</dbReference>
<dbReference type="PANTHER" id="PTHR47260:SF7">
    <property type="entry name" value="THIOESTERASE FAMILY PROTEIN (AFU_ORTHOLOGUE AFUA_1G10800)"/>
    <property type="match status" value="1"/>
</dbReference>
<name>A0A1V6Z5M4_PENNA</name>
<protein>
    <recommendedName>
        <fullName evidence="3">Thioesterase domain-containing protein</fullName>
    </recommendedName>
</protein>
<evidence type="ECO:0000259" key="3">
    <source>
        <dbReference type="Pfam" id="PF03061"/>
    </source>
</evidence>
<feature type="compositionally biased region" description="Polar residues" evidence="1">
    <location>
        <begin position="23"/>
        <end position="35"/>
    </location>
</feature>
<evidence type="ECO:0000313" key="5">
    <source>
        <dbReference type="Proteomes" id="UP000191691"/>
    </source>
</evidence>
<dbReference type="Gene3D" id="3.10.129.10">
    <property type="entry name" value="Hotdog Thioesterase"/>
    <property type="match status" value="1"/>
</dbReference>
<dbReference type="InterPro" id="IPR029069">
    <property type="entry name" value="HotDog_dom_sf"/>
</dbReference>
<keyword evidence="2" id="KW-0472">Membrane</keyword>
<evidence type="ECO:0000313" key="4">
    <source>
        <dbReference type="EMBL" id="OQE94957.1"/>
    </source>
</evidence>